<evidence type="ECO:0000256" key="1">
    <source>
        <dbReference type="ARBA" id="ARBA00008683"/>
    </source>
</evidence>
<evidence type="ECO:0000313" key="7">
    <source>
        <dbReference type="Proteomes" id="UP001166304"/>
    </source>
</evidence>
<keyword evidence="4" id="KW-0720">Serine protease</keyword>
<comment type="caution">
    <text evidence="6">The sequence shown here is derived from an EMBL/GenBank/DDBJ whole genome shotgun (WGS) entry which is preliminary data.</text>
</comment>
<sequence length="309" mass="31937">MNNPIDRRVATALRSYTVLAVVALLVAAAIVPYAASVAATDDQYVAVVNVDETITSSSAQSTVQELRALRSNESVEAVVLRVSSPGGSAAASESMYLAVKRLAAEKPVYTSVGQYAASGAYYTAVPSDRIYVTPASLVGHVGVIGTVPGDGLSSAATTGPDKAHRGMTRDQYFASLESMKRSFVGAVVTERGDRLTVSRQTVAEASAYTGGRAVQTGYADEIGGLEAAIAGAAEAAGLSEYQVTYRNPAQPQSLLLLAGSNGAGQNATAAAAERAPYTFRGVDSVHFLMIYGTPEHQQVVYNSSAQGGA</sequence>
<dbReference type="GO" id="GO:0006508">
    <property type="term" value="P:proteolysis"/>
    <property type="evidence" value="ECO:0007669"/>
    <property type="project" value="UniProtKB-KW"/>
</dbReference>
<dbReference type="Pfam" id="PF01343">
    <property type="entry name" value="Peptidase_S49"/>
    <property type="match status" value="2"/>
</dbReference>
<organism evidence="6 7">
    <name type="scientific">Haloarcula salina</name>
    <dbReference type="NCBI Taxonomy" id="1429914"/>
    <lineage>
        <taxon>Archaea</taxon>
        <taxon>Methanobacteriati</taxon>
        <taxon>Methanobacteriota</taxon>
        <taxon>Stenosarchaea group</taxon>
        <taxon>Halobacteria</taxon>
        <taxon>Halobacteriales</taxon>
        <taxon>Haloarculaceae</taxon>
        <taxon>Haloarcula</taxon>
    </lineage>
</organism>
<comment type="similarity">
    <text evidence="1">Belongs to the peptidase S49 family.</text>
</comment>
<dbReference type="InterPro" id="IPR002142">
    <property type="entry name" value="Peptidase_S49"/>
</dbReference>
<dbReference type="CDD" id="cd07023">
    <property type="entry name" value="S49_Sppa_N_C"/>
    <property type="match status" value="1"/>
</dbReference>
<reference evidence="6" key="1">
    <citation type="submission" date="2021-06" db="EMBL/GenBank/DDBJ databases">
        <title>New haloarchaea isolates fom saline soil.</title>
        <authorList>
            <person name="Duran-Viseras A."/>
            <person name="Sanchez-Porro C.S."/>
            <person name="Ventosa A."/>
        </authorList>
    </citation>
    <scope>NUCLEOTIDE SEQUENCE</scope>
    <source>
        <strain evidence="6">JCM 18369</strain>
    </source>
</reference>
<accession>A0AA41FX52</accession>
<name>A0AA41FX52_9EURY</name>
<evidence type="ECO:0000256" key="3">
    <source>
        <dbReference type="ARBA" id="ARBA00022801"/>
    </source>
</evidence>
<dbReference type="InterPro" id="IPR047272">
    <property type="entry name" value="S49_SppA_C"/>
</dbReference>
<dbReference type="AlphaFoldDB" id="A0AA41FX52"/>
<evidence type="ECO:0000256" key="4">
    <source>
        <dbReference type="ARBA" id="ARBA00022825"/>
    </source>
</evidence>
<evidence type="ECO:0000313" key="6">
    <source>
        <dbReference type="EMBL" id="MBV0900298.1"/>
    </source>
</evidence>
<dbReference type="GO" id="GO:0008236">
    <property type="term" value="F:serine-type peptidase activity"/>
    <property type="evidence" value="ECO:0007669"/>
    <property type="project" value="UniProtKB-KW"/>
</dbReference>
<dbReference type="PANTHER" id="PTHR42987:SF4">
    <property type="entry name" value="PROTEASE SOHB-RELATED"/>
    <property type="match status" value="1"/>
</dbReference>
<keyword evidence="7" id="KW-1185">Reference proteome</keyword>
<dbReference type="InterPro" id="IPR029045">
    <property type="entry name" value="ClpP/crotonase-like_dom_sf"/>
</dbReference>
<protein>
    <submittedName>
        <fullName evidence="6">S49 family peptidase</fullName>
    </submittedName>
</protein>
<dbReference type="PANTHER" id="PTHR42987">
    <property type="entry name" value="PEPTIDASE S49"/>
    <property type="match status" value="1"/>
</dbReference>
<dbReference type="SUPFAM" id="SSF52096">
    <property type="entry name" value="ClpP/crotonase"/>
    <property type="match status" value="1"/>
</dbReference>
<dbReference type="Gene3D" id="3.90.226.10">
    <property type="entry name" value="2-enoyl-CoA Hydratase, Chain A, domain 1"/>
    <property type="match status" value="1"/>
</dbReference>
<dbReference type="Proteomes" id="UP001166304">
    <property type="component" value="Unassembled WGS sequence"/>
</dbReference>
<evidence type="ECO:0000256" key="2">
    <source>
        <dbReference type="ARBA" id="ARBA00022670"/>
    </source>
</evidence>
<dbReference type="RefSeq" id="WP_162412397.1">
    <property type="nucleotide sequence ID" value="NZ_JAHQXE010000001.1"/>
</dbReference>
<keyword evidence="3" id="KW-0378">Hydrolase</keyword>
<gene>
    <name evidence="6" type="ORF">KTS37_00730</name>
</gene>
<feature type="domain" description="Peptidase S49" evidence="5">
    <location>
        <begin position="101"/>
        <end position="145"/>
    </location>
</feature>
<dbReference type="EMBL" id="JAHQXE010000001">
    <property type="protein sequence ID" value="MBV0900298.1"/>
    <property type="molecule type" value="Genomic_DNA"/>
</dbReference>
<feature type="domain" description="Peptidase S49" evidence="5">
    <location>
        <begin position="168"/>
        <end position="238"/>
    </location>
</feature>
<keyword evidence="2" id="KW-0645">Protease</keyword>
<proteinExistence type="inferred from homology"/>
<evidence type="ECO:0000259" key="5">
    <source>
        <dbReference type="Pfam" id="PF01343"/>
    </source>
</evidence>